<dbReference type="PROSITE" id="PS51257">
    <property type="entry name" value="PROKAR_LIPOPROTEIN"/>
    <property type="match status" value="1"/>
</dbReference>
<evidence type="ECO:0000256" key="2">
    <source>
        <dbReference type="ARBA" id="ARBA00022723"/>
    </source>
</evidence>
<reference evidence="8 9" key="1">
    <citation type="journal article" date="2016" name="Nat. Commun.">
        <title>Thousands of microbial genomes shed light on interconnected biogeochemical processes in an aquifer system.</title>
        <authorList>
            <person name="Anantharaman K."/>
            <person name="Brown C.T."/>
            <person name="Hug L.A."/>
            <person name="Sharon I."/>
            <person name="Castelle C.J."/>
            <person name="Probst A.J."/>
            <person name="Thomas B.C."/>
            <person name="Singh A."/>
            <person name="Wilkins M.J."/>
            <person name="Karaoz U."/>
            <person name="Brodie E.L."/>
            <person name="Williams K.H."/>
            <person name="Hubbard S.S."/>
            <person name="Banfield J.F."/>
        </authorList>
    </citation>
    <scope>NUCLEOTIDE SEQUENCE [LARGE SCALE GENOMIC DNA]</scope>
</reference>
<evidence type="ECO:0000259" key="7">
    <source>
        <dbReference type="Pfam" id="PF01435"/>
    </source>
</evidence>
<gene>
    <name evidence="8" type="ORF">A2918_00170</name>
</gene>
<comment type="similarity">
    <text evidence="6">Belongs to the peptidase M48 family.</text>
</comment>
<name>A0A1F8GAH1_9BACT</name>
<accession>A0A1F8GAH1</accession>
<protein>
    <recommendedName>
        <fullName evidence="7">Peptidase M48 domain-containing protein</fullName>
    </recommendedName>
</protein>
<evidence type="ECO:0000256" key="3">
    <source>
        <dbReference type="ARBA" id="ARBA00022801"/>
    </source>
</evidence>
<comment type="caution">
    <text evidence="8">The sequence shown here is derived from an EMBL/GenBank/DDBJ whole genome shotgun (WGS) entry which is preliminary data.</text>
</comment>
<sequence length="197" mass="22787">MALFKHRVRFLYLLGLAYLFFSFQVSNILFSCTYSRERKPTGPQVQKIKQAILLFTTKPKNIAEPVFLIKGGQCYNAWADSNASLIIISQRIIDEFSTKDLAGILGHEFGHLILSSKQVPVRKQMQKHWEVDIIGAELTSKQTMIGANERQIYSYNQFFKEHKMLKFTLPLVYRDYIRIVTDYELRNNKVGEKGGLS</sequence>
<dbReference type="InterPro" id="IPR001915">
    <property type="entry name" value="Peptidase_M48"/>
</dbReference>
<dbReference type="GO" id="GO:0004222">
    <property type="term" value="F:metalloendopeptidase activity"/>
    <property type="evidence" value="ECO:0007669"/>
    <property type="project" value="InterPro"/>
</dbReference>
<dbReference type="Proteomes" id="UP000178227">
    <property type="component" value="Unassembled WGS sequence"/>
</dbReference>
<comment type="cofactor">
    <cofactor evidence="6">
        <name>Zn(2+)</name>
        <dbReference type="ChEBI" id="CHEBI:29105"/>
    </cofactor>
    <text evidence="6">Binds 1 zinc ion per subunit.</text>
</comment>
<keyword evidence="5 6" id="KW-0482">Metalloprotease</keyword>
<dbReference type="AlphaFoldDB" id="A0A1F8GAH1"/>
<keyword evidence="1 6" id="KW-0645">Protease</keyword>
<keyword evidence="4 6" id="KW-0862">Zinc</keyword>
<organism evidence="8 9">
    <name type="scientific">Candidatus Yanofskybacteria bacterium RIFCSPLOWO2_01_FULL_42_49</name>
    <dbReference type="NCBI Taxonomy" id="1802694"/>
    <lineage>
        <taxon>Bacteria</taxon>
        <taxon>Candidatus Yanofskyibacteriota</taxon>
    </lineage>
</organism>
<dbReference type="Pfam" id="PF01435">
    <property type="entry name" value="Peptidase_M48"/>
    <property type="match status" value="1"/>
</dbReference>
<evidence type="ECO:0000313" key="9">
    <source>
        <dbReference type="Proteomes" id="UP000178227"/>
    </source>
</evidence>
<evidence type="ECO:0000313" key="8">
    <source>
        <dbReference type="EMBL" id="OGN22323.1"/>
    </source>
</evidence>
<keyword evidence="3 6" id="KW-0378">Hydrolase</keyword>
<dbReference type="EMBL" id="MGKI01000012">
    <property type="protein sequence ID" value="OGN22323.1"/>
    <property type="molecule type" value="Genomic_DNA"/>
</dbReference>
<dbReference type="GO" id="GO:0006508">
    <property type="term" value="P:proteolysis"/>
    <property type="evidence" value="ECO:0007669"/>
    <property type="project" value="UniProtKB-KW"/>
</dbReference>
<evidence type="ECO:0000256" key="4">
    <source>
        <dbReference type="ARBA" id="ARBA00022833"/>
    </source>
</evidence>
<dbReference type="GO" id="GO:0046872">
    <property type="term" value="F:metal ion binding"/>
    <property type="evidence" value="ECO:0007669"/>
    <property type="project" value="UniProtKB-KW"/>
</dbReference>
<evidence type="ECO:0000256" key="1">
    <source>
        <dbReference type="ARBA" id="ARBA00022670"/>
    </source>
</evidence>
<evidence type="ECO:0000256" key="6">
    <source>
        <dbReference type="RuleBase" id="RU003983"/>
    </source>
</evidence>
<evidence type="ECO:0000256" key="5">
    <source>
        <dbReference type="ARBA" id="ARBA00023049"/>
    </source>
</evidence>
<keyword evidence="2" id="KW-0479">Metal-binding</keyword>
<proteinExistence type="inferred from homology"/>
<feature type="domain" description="Peptidase M48" evidence="7">
    <location>
        <begin position="66"/>
        <end position="113"/>
    </location>
</feature>